<dbReference type="AlphaFoldDB" id="A0A9Q1AMN2"/>
<gene>
    <name evidence="1" type="ORF">OIU74_001028</name>
</gene>
<dbReference type="Proteomes" id="UP001151752">
    <property type="component" value="Chromosome 16"/>
</dbReference>
<organism evidence="1 2">
    <name type="scientific">Salix koriyanagi</name>
    <dbReference type="NCBI Taxonomy" id="2511006"/>
    <lineage>
        <taxon>Eukaryota</taxon>
        <taxon>Viridiplantae</taxon>
        <taxon>Streptophyta</taxon>
        <taxon>Embryophyta</taxon>
        <taxon>Tracheophyta</taxon>
        <taxon>Spermatophyta</taxon>
        <taxon>Magnoliopsida</taxon>
        <taxon>eudicotyledons</taxon>
        <taxon>Gunneridae</taxon>
        <taxon>Pentapetalae</taxon>
        <taxon>rosids</taxon>
        <taxon>fabids</taxon>
        <taxon>Malpighiales</taxon>
        <taxon>Salicaceae</taxon>
        <taxon>Saliceae</taxon>
        <taxon>Salix</taxon>
    </lineage>
</organism>
<keyword evidence="2" id="KW-1185">Reference proteome</keyword>
<accession>A0A9Q1AMN2</accession>
<reference evidence="1" key="2">
    <citation type="journal article" date="2023" name="Int. J. Mol. Sci.">
        <title>De Novo Assembly and Annotation of 11 Diverse Shrub Willow (Salix) Genomes Reveals Novel Gene Organization in Sex-Linked Regions.</title>
        <authorList>
            <person name="Hyden B."/>
            <person name="Feng K."/>
            <person name="Yates T.B."/>
            <person name="Jawdy S."/>
            <person name="Cereghino C."/>
            <person name="Smart L.B."/>
            <person name="Muchero W."/>
        </authorList>
    </citation>
    <scope>NUCLEOTIDE SEQUENCE</scope>
    <source>
        <tissue evidence="1">Shoot tip</tissue>
    </source>
</reference>
<sequence>MQQVNFHEAYDMNLKIDDTFGPFGGGYHPHGWDPCILRDDSAEFAKRPDQAQSIPVLFPAKAAIFWVAAYKDLPKSFPLSKSPLLLFGFENRVEVVFELPLSSGVGSHAFLP</sequence>
<name>A0A9Q1AMN2_9ROSI</name>
<comment type="caution">
    <text evidence="1">The sequence shown here is derived from an EMBL/GenBank/DDBJ whole genome shotgun (WGS) entry which is preliminary data.</text>
</comment>
<proteinExistence type="predicted"/>
<protein>
    <submittedName>
        <fullName evidence="1">Uncharacterized protein</fullName>
    </submittedName>
</protein>
<evidence type="ECO:0000313" key="1">
    <source>
        <dbReference type="EMBL" id="KAJ6776969.1"/>
    </source>
</evidence>
<dbReference type="EMBL" id="JAPFFM010000001">
    <property type="protein sequence ID" value="KAJ6776969.1"/>
    <property type="molecule type" value="Genomic_DNA"/>
</dbReference>
<reference evidence="1" key="1">
    <citation type="submission" date="2022-11" db="EMBL/GenBank/DDBJ databases">
        <authorList>
            <person name="Hyden B.L."/>
            <person name="Feng K."/>
            <person name="Yates T."/>
            <person name="Jawdy S."/>
            <person name="Smart L.B."/>
            <person name="Muchero W."/>
        </authorList>
    </citation>
    <scope>NUCLEOTIDE SEQUENCE</scope>
    <source>
        <tissue evidence="1">Shoot tip</tissue>
    </source>
</reference>
<evidence type="ECO:0000313" key="2">
    <source>
        <dbReference type="Proteomes" id="UP001151752"/>
    </source>
</evidence>